<sequence length="137" mass="15888">MIGRVRGMLAEKNAKKLRKLQTPEEKILWERIKNRRLGNYKFRRQAIIDLLIVDFCCFEKRLVIELDGFGHRKNKPIDMNRDRYLKSQGFRIIRLWNSEIDQNLEKTINKILVALESPSSGAVAPPSPVKGEGQNGI</sequence>
<reference evidence="2 3" key="1">
    <citation type="journal article" date="2016" name="Nat. Commun.">
        <title>Thousands of microbial genomes shed light on interconnected biogeochemical processes in an aquifer system.</title>
        <authorList>
            <person name="Anantharaman K."/>
            <person name="Brown C.T."/>
            <person name="Hug L.A."/>
            <person name="Sharon I."/>
            <person name="Castelle C.J."/>
            <person name="Probst A.J."/>
            <person name="Thomas B.C."/>
            <person name="Singh A."/>
            <person name="Wilkins M.J."/>
            <person name="Karaoz U."/>
            <person name="Brodie E.L."/>
            <person name="Williams K.H."/>
            <person name="Hubbard S.S."/>
            <person name="Banfield J.F."/>
        </authorList>
    </citation>
    <scope>NUCLEOTIDE SEQUENCE [LARGE SCALE GENOMIC DNA]</scope>
</reference>
<dbReference type="InterPro" id="IPR047216">
    <property type="entry name" value="Endonuclease_DUF559_bact"/>
</dbReference>
<accession>A0A1F5PJY5</accession>
<dbReference type="PANTHER" id="PTHR38590:SF1">
    <property type="entry name" value="BLL0828 PROTEIN"/>
    <property type="match status" value="1"/>
</dbReference>
<dbReference type="Proteomes" id="UP000177682">
    <property type="component" value="Unassembled WGS sequence"/>
</dbReference>
<evidence type="ECO:0000313" key="2">
    <source>
        <dbReference type="EMBL" id="OGE90236.1"/>
    </source>
</evidence>
<dbReference type="CDD" id="cd01038">
    <property type="entry name" value="Endonuclease_DUF559"/>
    <property type="match status" value="1"/>
</dbReference>
<dbReference type="InterPro" id="IPR007569">
    <property type="entry name" value="DUF559"/>
</dbReference>
<proteinExistence type="predicted"/>
<organism evidence="2 3">
    <name type="scientific">Candidatus Doudnabacteria bacterium RIFCSPHIGHO2_12_FULL_48_16</name>
    <dbReference type="NCBI Taxonomy" id="1817838"/>
    <lineage>
        <taxon>Bacteria</taxon>
        <taxon>Candidatus Doudnaibacteriota</taxon>
    </lineage>
</organism>
<dbReference type="PANTHER" id="PTHR38590">
    <property type="entry name" value="BLL0828 PROTEIN"/>
    <property type="match status" value="1"/>
</dbReference>
<protein>
    <recommendedName>
        <fullName evidence="1">DUF559 domain-containing protein</fullName>
    </recommendedName>
</protein>
<dbReference type="InterPro" id="IPR011335">
    <property type="entry name" value="Restrct_endonuc-II-like"/>
</dbReference>
<feature type="domain" description="DUF559" evidence="1">
    <location>
        <begin position="11"/>
        <end position="115"/>
    </location>
</feature>
<evidence type="ECO:0000259" key="1">
    <source>
        <dbReference type="Pfam" id="PF04480"/>
    </source>
</evidence>
<evidence type="ECO:0000313" key="3">
    <source>
        <dbReference type="Proteomes" id="UP000177682"/>
    </source>
</evidence>
<dbReference type="EMBL" id="MFEY01000007">
    <property type="protein sequence ID" value="OGE90236.1"/>
    <property type="molecule type" value="Genomic_DNA"/>
</dbReference>
<dbReference type="AlphaFoldDB" id="A0A1F5PJY5"/>
<dbReference type="Gene3D" id="3.40.960.10">
    <property type="entry name" value="VSR Endonuclease"/>
    <property type="match status" value="1"/>
</dbReference>
<comment type="caution">
    <text evidence="2">The sequence shown here is derived from an EMBL/GenBank/DDBJ whole genome shotgun (WGS) entry which is preliminary data.</text>
</comment>
<name>A0A1F5PJY5_9BACT</name>
<dbReference type="SUPFAM" id="SSF52980">
    <property type="entry name" value="Restriction endonuclease-like"/>
    <property type="match status" value="1"/>
</dbReference>
<dbReference type="Pfam" id="PF04480">
    <property type="entry name" value="DUF559"/>
    <property type="match status" value="1"/>
</dbReference>
<gene>
    <name evidence="2" type="ORF">A3E29_04015</name>
</gene>